<protein>
    <recommendedName>
        <fullName evidence="4">DUF4189 domain-containing protein</fullName>
    </recommendedName>
</protein>
<accession>A0A246S467</accession>
<organism evidence="2 3">
    <name type="scientific">Halomonas campaniensis</name>
    <dbReference type="NCBI Taxonomy" id="213554"/>
    <lineage>
        <taxon>Bacteria</taxon>
        <taxon>Pseudomonadati</taxon>
        <taxon>Pseudomonadota</taxon>
        <taxon>Gammaproteobacteria</taxon>
        <taxon>Oceanospirillales</taxon>
        <taxon>Halomonadaceae</taxon>
        <taxon>Halomonas</taxon>
    </lineage>
</organism>
<keyword evidence="1" id="KW-0732">Signal</keyword>
<dbReference type="EMBL" id="JPUA01000003">
    <property type="protein sequence ID" value="OWV31255.1"/>
    <property type="molecule type" value="Genomic_DNA"/>
</dbReference>
<dbReference type="AlphaFoldDB" id="A0A246S467"/>
<evidence type="ECO:0000256" key="1">
    <source>
        <dbReference type="SAM" id="SignalP"/>
    </source>
</evidence>
<comment type="caution">
    <text evidence="2">The sequence shown here is derived from an EMBL/GenBank/DDBJ whole genome shotgun (WGS) entry which is preliminary data.</text>
</comment>
<sequence length="110" mass="11902">MRLIIAAALALCATTASAQEDISYHFGYALQAAGMCPGLQVRVDTERKVDARFGVAVRDGAQYMDGLYAAMDDASNACDIAWRRYGCNGNTEPRLIQTSSRAPSTVLCEY</sequence>
<evidence type="ECO:0008006" key="4">
    <source>
        <dbReference type="Google" id="ProtNLM"/>
    </source>
</evidence>
<proteinExistence type="predicted"/>
<dbReference type="Proteomes" id="UP000197334">
    <property type="component" value="Unassembled WGS sequence"/>
</dbReference>
<name>A0A246S467_9GAMM</name>
<dbReference type="RefSeq" id="WP_088698408.1">
    <property type="nucleotide sequence ID" value="NZ_JPUA01000003.1"/>
</dbReference>
<feature type="signal peptide" evidence="1">
    <location>
        <begin position="1"/>
        <end position="18"/>
    </location>
</feature>
<evidence type="ECO:0000313" key="2">
    <source>
        <dbReference type="EMBL" id="OWV31255.1"/>
    </source>
</evidence>
<keyword evidence="3" id="KW-1185">Reference proteome</keyword>
<reference evidence="2 3" key="1">
    <citation type="submission" date="2014-08" db="EMBL/GenBank/DDBJ databases">
        <title>Draft genome sequence of a novel L-asparaginase producing marine bacterium, Halomonas campaniensis.</title>
        <authorList>
            <person name="Sundarakrishnan B."/>
            <person name="Moushumi Priya A."/>
            <person name="Raman G."/>
            <person name="Sakthivel N."/>
            <person name="Park S."/>
            <person name="Jayachandran S."/>
        </authorList>
    </citation>
    <scope>NUCLEOTIDE SEQUENCE [LARGE SCALE GENOMIC DNA]</scope>
    <source>
        <strain evidence="2 3">SK03</strain>
    </source>
</reference>
<feature type="chain" id="PRO_5012715726" description="DUF4189 domain-containing protein" evidence="1">
    <location>
        <begin position="19"/>
        <end position="110"/>
    </location>
</feature>
<gene>
    <name evidence="2" type="ORF">JI62_01145</name>
</gene>
<evidence type="ECO:0000313" key="3">
    <source>
        <dbReference type="Proteomes" id="UP000197334"/>
    </source>
</evidence>
<dbReference type="OrthoDB" id="7067742at2"/>